<evidence type="ECO:0000313" key="2">
    <source>
        <dbReference type="Proteomes" id="UP000215144"/>
    </source>
</evidence>
<reference evidence="1 2" key="1">
    <citation type="submission" date="2017-06" db="EMBL/GenBank/DDBJ databases">
        <authorList>
            <consortium name="Pathogen Informatics"/>
        </authorList>
    </citation>
    <scope>NUCLEOTIDE SEQUENCE [LARGE SCALE GENOMIC DNA]</scope>
    <source>
        <strain evidence="1 2">NCTC11291</strain>
    </source>
</reference>
<protein>
    <submittedName>
        <fullName evidence="1">Uncharacterized protein</fullName>
    </submittedName>
</protein>
<dbReference type="AlphaFoldDB" id="A0A239X724"/>
<organism evidence="1 2">
    <name type="scientific">Streptococcus acidominimus</name>
    <dbReference type="NCBI Taxonomy" id="1326"/>
    <lineage>
        <taxon>Bacteria</taxon>
        <taxon>Bacillati</taxon>
        <taxon>Bacillota</taxon>
        <taxon>Bacilli</taxon>
        <taxon>Lactobacillales</taxon>
        <taxon>Streptococcaceae</taxon>
        <taxon>Streptococcus</taxon>
    </lineage>
</organism>
<dbReference type="EMBL" id="LT906454">
    <property type="protein sequence ID" value="SNV41993.1"/>
    <property type="molecule type" value="Genomic_DNA"/>
</dbReference>
<gene>
    <name evidence="1" type="ORF">SAMEA4504048_01443</name>
</gene>
<accession>A0A239X724</accession>
<evidence type="ECO:0000313" key="1">
    <source>
        <dbReference type="EMBL" id="SNV41993.1"/>
    </source>
</evidence>
<sequence length="160" mass="18437">MKLWNNSRIIGSFCFVFERTNSPNKKKRYSGGLFCYTLNYPLNLFLNLEGFFYVLFSGSYLSAHTKQNLSIHSISENGRKPVKKISASAAVLPALKVEVQSPYNRITISYNRKGHRAFAVFLLSIFVGKCRRAVSDMRCRSPPLHLDFLHFKNSDGRYLW</sequence>
<name>A0A239X724_STRAI</name>
<dbReference type="KEGG" id="saco:SAME_01443"/>
<dbReference type="Proteomes" id="UP000215144">
    <property type="component" value="Chromosome 1"/>
</dbReference>
<proteinExistence type="predicted"/>